<feature type="region of interest" description="Disordered" evidence="1">
    <location>
        <begin position="1223"/>
        <end position="1246"/>
    </location>
</feature>
<evidence type="ECO:0000313" key="2">
    <source>
        <dbReference type="EMBL" id="CAI0546884.1"/>
    </source>
</evidence>
<dbReference type="PANTHER" id="PTHR35764">
    <property type="entry name" value="PROTEIN SHORTAGE IN CHIASMATA 1"/>
    <property type="match status" value="1"/>
</dbReference>
<dbReference type="EMBL" id="CAMGYJ010000010">
    <property type="protein sequence ID" value="CAI0546884.1"/>
    <property type="molecule type" value="Genomic_DNA"/>
</dbReference>
<reference evidence="2" key="1">
    <citation type="submission" date="2022-08" db="EMBL/GenBank/DDBJ databases">
        <authorList>
            <person name="Gutierrez-Valencia J."/>
        </authorList>
    </citation>
    <scope>NUCLEOTIDE SEQUENCE</scope>
</reference>
<keyword evidence="3" id="KW-1185">Reference proteome</keyword>
<evidence type="ECO:0000256" key="1">
    <source>
        <dbReference type="SAM" id="MobiDB-lite"/>
    </source>
</evidence>
<sequence>MRTRFLNIDYFSSCSSSSSSSSVETLTIVELPVPDLATPRLFNVEEDFDGCEDVTPFSLEIGKLPIEAALSRFIAEVVPQFVDTADFGDVWCEEDKRGSVGELWSFVLGSDQNTLDEKEEDGSFVADESTEAHEVILFEAPVVDAFLGERHSFVEGLQSLSEVSYTEKKLDLPIPGLPMQPYNKIQESIYSVGDVSLEYDINQMPYACEDDGSMQGRTSSNHDLFPTLEVHETNLRPITGCFKEHQFLSLLESMETQSASTEMEAFGSVKCDIFEVPSDHCLSKDCINSEVTSSDSILLVNDITIVDSICHQEGSAVCPLPTEPITFEELEFVGTPLSQLCDIFFNMQKSLESENCDLMTQKELNFRNLNDLVVSSELALIDGTFRTMPAPILSDQDRIKSMYTILEEVLTELKEQPLSASNDIYLDWHFLYGDLCNCKIGCRSIHGLEDLDSHTRKLDMEFSDDGKPILDFILSDFTLFKTDEHQESLIILPEGLPGSSSMCPGGKFPKPAMLRQLDVENGGKTSALFKSMSQLNDLDLFLNCGKATAKKRNEPAVKAPNIHPVLPEEEVFNREESMGQHSLNDQLNSRPMDYNIEKGSSEATDEGSIQHLFGPSAANSKCTQGSKVSGPKTVIVVNTQNFDKEMIMSRRSIYNKILVMEKDGTEVVERDIDLPVDVLINSAMCLAWYDCKTIRKNATTFEEASSGFRFCIENIATHVLTLLSFTFSGCILVFEGEINFLSAVMESSDGLYAAAAGLGIDLQIFCSYSSELTGEIILGSVLHTTKVSRSICPKMPESETLAESFLTKFPSINPLAAHAILSSGGTLIEFLEYSHERRILALQQHRIPEESISLFSALCKYGEGEDSKSALTDSLSSVSSAANSNKHHMSPHSERKRKKYVHSPPKMGICMDNGWQFQPADKNDCWTPDVKEIRDEPKQPIPHLAGFSGQKQKSNADVAVNSCSVPKPYDASRHSRAAKVMDKLPNRGIFLNQFLSQNQGSDVSENRHKDFMGDIIDLTNSPSLDNEIPSAKDSAYFPSWLREEDQDFISKPKAARKLAYGGNSLFSFPTASEINPKTDLWASFKDHGKSSSLDVKGFYDDDYNQLKFSSEDQSADLKEFPAQRSRAGSSVGLPPEETAHFGPASLSRNVDSETPMSKAIHSSEPQTSSPWTIEFLNGIRERSRLRKLSLQSNTSPAAPGYTIDVSKGIKRRSPSVIDFFKYQGGHTPDRRSGPMKQKPRTRSLSASRIGRVQASVSPIRTPIDRRAKQTLSFAKSSSGSQTKLVWTDGGVRRLNKKMRNQ</sequence>
<feature type="compositionally biased region" description="Low complexity" evidence="1">
    <location>
        <begin position="870"/>
        <end position="884"/>
    </location>
</feature>
<gene>
    <name evidence="2" type="ORF">LITE_LOCUS44140</name>
</gene>
<evidence type="ECO:0008006" key="4">
    <source>
        <dbReference type="Google" id="ProtNLM"/>
    </source>
</evidence>
<dbReference type="Proteomes" id="UP001154282">
    <property type="component" value="Unassembled WGS sequence"/>
</dbReference>
<feature type="region of interest" description="Disordered" evidence="1">
    <location>
        <begin position="1114"/>
        <end position="1151"/>
    </location>
</feature>
<evidence type="ECO:0000313" key="3">
    <source>
        <dbReference type="Proteomes" id="UP001154282"/>
    </source>
</evidence>
<feature type="region of interest" description="Disordered" evidence="1">
    <location>
        <begin position="1271"/>
        <end position="1301"/>
    </location>
</feature>
<protein>
    <recommendedName>
        <fullName evidence="4">Protein SHORTAGE IN CHIASMATA 1</fullName>
    </recommendedName>
</protein>
<feature type="compositionally biased region" description="Polar residues" evidence="1">
    <location>
        <begin position="1271"/>
        <end position="1284"/>
    </location>
</feature>
<accession>A0AAV0QMZ7</accession>
<proteinExistence type="predicted"/>
<name>A0AAV0QMZ7_9ROSI</name>
<dbReference type="InterPro" id="IPR038824">
    <property type="entry name" value="SHOC1-like"/>
</dbReference>
<comment type="caution">
    <text evidence="2">The sequence shown here is derived from an EMBL/GenBank/DDBJ whole genome shotgun (WGS) entry which is preliminary data.</text>
</comment>
<dbReference type="GO" id="GO:0000712">
    <property type="term" value="P:resolution of meiotic recombination intermediates"/>
    <property type="evidence" value="ECO:0007669"/>
    <property type="project" value="TreeGrafter"/>
</dbReference>
<feature type="region of interest" description="Disordered" evidence="1">
    <location>
        <begin position="870"/>
        <end position="900"/>
    </location>
</feature>
<feature type="compositionally biased region" description="Basic residues" evidence="1">
    <location>
        <begin position="885"/>
        <end position="900"/>
    </location>
</feature>
<organism evidence="2 3">
    <name type="scientific">Linum tenue</name>
    <dbReference type="NCBI Taxonomy" id="586396"/>
    <lineage>
        <taxon>Eukaryota</taxon>
        <taxon>Viridiplantae</taxon>
        <taxon>Streptophyta</taxon>
        <taxon>Embryophyta</taxon>
        <taxon>Tracheophyta</taxon>
        <taxon>Spermatophyta</taxon>
        <taxon>Magnoliopsida</taxon>
        <taxon>eudicotyledons</taxon>
        <taxon>Gunneridae</taxon>
        <taxon>Pentapetalae</taxon>
        <taxon>rosids</taxon>
        <taxon>fabids</taxon>
        <taxon>Malpighiales</taxon>
        <taxon>Linaceae</taxon>
        <taxon>Linum</taxon>
    </lineage>
</organism>
<dbReference type="PANTHER" id="PTHR35764:SF1">
    <property type="entry name" value="PROTEIN SHORTAGE IN CHIASMATA 1"/>
    <property type="match status" value="1"/>
</dbReference>